<dbReference type="InterPro" id="IPR029058">
    <property type="entry name" value="AB_hydrolase_fold"/>
</dbReference>
<feature type="active site" description="Acyl-ester intermediate" evidence="3">
    <location>
        <position position="210"/>
    </location>
</feature>
<evidence type="ECO:0000256" key="3">
    <source>
        <dbReference type="PIRSR" id="PIRSR600997-1"/>
    </source>
</evidence>
<evidence type="ECO:0000256" key="1">
    <source>
        <dbReference type="ARBA" id="ARBA00005964"/>
    </source>
</evidence>
<evidence type="ECO:0000256" key="2">
    <source>
        <dbReference type="ARBA" id="ARBA00022801"/>
    </source>
</evidence>
<dbReference type="Gene3D" id="3.40.50.1820">
    <property type="entry name" value="alpha/beta hydrolase"/>
    <property type="match status" value="1"/>
</dbReference>
<reference evidence="7 8" key="1">
    <citation type="submission" date="2007-10" db="EMBL/GenBank/DDBJ databases">
        <title>Complete sequence of Desulfococcus oleovorans Hxd3.</title>
        <authorList>
            <consortium name="US DOE Joint Genome Institute"/>
            <person name="Copeland A."/>
            <person name="Lucas S."/>
            <person name="Lapidus A."/>
            <person name="Barry K."/>
            <person name="Glavina del Rio T."/>
            <person name="Dalin E."/>
            <person name="Tice H."/>
            <person name="Pitluck S."/>
            <person name="Kiss H."/>
            <person name="Brettin T."/>
            <person name="Bruce D."/>
            <person name="Detter J.C."/>
            <person name="Han C."/>
            <person name="Schmutz J."/>
            <person name="Larimer F."/>
            <person name="Land M."/>
            <person name="Hauser L."/>
            <person name="Kyrpides N."/>
            <person name="Kim E."/>
            <person name="Wawrik B."/>
            <person name="Richardson P."/>
        </authorList>
    </citation>
    <scope>NUCLEOTIDE SEQUENCE [LARGE SCALE GENOMIC DNA]</scope>
    <source>
        <strain evidence="8">DSM 6200 / JCM 39069 / Hxd3</strain>
    </source>
</reference>
<dbReference type="InterPro" id="IPR002018">
    <property type="entry name" value="CarbesteraseB"/>
</dbReference>
<keyword evidence="8" id="KW-1185">Reference proteome</keyword>
<dbReference type="Proteomes" id="UP000008561">
    <property type="component" value="Chromosome"/>
</dbReference>
<dbReference type="GO" id="GO:0004104">
    <property type="term" value="F:cholinesterase activity"/>
    <property type="evidence" value="ECO:0007669"/>
    <property type="project" value="InterPro"/>
</dbReference>
<feature type="compositionally biased region" description="Pro residues" evidence="5">
    <location>
        <begin position="9"/>
        <end position="23"/>
    </location>
</feature>
<name>A8ZXI9_DESOH</name>
<gene>
    <name evidence="7" type="ordered locus">Dole_1141</name>
</gene>
<evidence type="ECO:0000256" key="4">
    <source>
        <dbReference type="RuleBase" id="RU361235"/>
    </source>
</evidence>
<dbReference type="eggNOG" id="COG2272">
    <property type="taxonomic scope" value="Bacteria"/>
</dbReference>
<evidence type="ECO:0000313" key="8">
    <source>
        <dbReference type="Proteomes" id="UP000008561"/>
    </source>
</evidence>
<dbReference type="AlphaFoldDB" id="A8ZXI9"/>
<feature type="region of interest" description="Disordered" evidence="5">
    <location>
        <begin position="1"/>
        <end position="24"/>
    </location>
</feature>
<keyword evidence="2 4" id="KW-0378">Hydrolase</keyword>
<dbReference type="InterPro" id="IPR050309">
    <property type="entry name" value="Type-B_Carboxylest/Lipase"/>
</dbReference>
<dbReference type="Pfam" id="PF00135">
    <property type="entry name" value="COesterase"/>
    <property type="match status" value="1"/>
</dbReference>
<proteinExistence type="inferred from homology"/>
<dbReference type="PROSITE" id="PS00122">
    <property type="entry name" value="CARBOXYLESTERASE_B_1"/>
    <property type="match status" value="1"/>
</dbReference>
<evidence type="ECO:0000313" key="7">
    <source>
        <dbReference type="EMBL" id="ABW66947.1"/>
    </source>
</evidence>
<organism evidence="7 8">
    <name type="scientific">Desulfosudis oleivorans (strain DSM 6200 / JCM 39069 / Hxd3)</name>
    <name type="common">Desulfococcus oleovorans</name>
    <dbReference type="NCBI Taxonomy" id="96561"/>
    <lineage>
        <taxon>Bacteria</taxon>
        <taxon>Pseudomonadati</taxon>
        <taxon>Thermodesulfobacteriota</taxon>
        <taxon>Desulfobacteria</taxon>
        <taxon>Desulfobacterales</taxon>
        <taxon>Desulfosudaceae</taxon>
        <taxon>Desulfosudis</taxon>
    </lineage>
</organism>
<dbReference type="STRING" id="96561.Dole_1141"/>
<sequence>MPGYSHALAPPPPEPGPVTPPPVGNGITQVDTMYGDVKGFIADEGVVAFLGIPYAKPPVGELRFAPPVAPESWGNMLEAMDFGPACPQQEIEPSDIMNSNIDEDCLTLNVWTPSVDDQERAVMFWIHGGGYLWESSGDKLYCGARLAARENVVVVSVEYRLGAFGFSYFDDVPGSGNAGLLDQVLALRWVQDNIVAFGGNPDNVTIFGESAGSYSVSALLGMPAAEGLFHKAIGQSGGSSTFRQKDYARRSTELLYQYAGVNTLAELRQLSWQEVMAAQEQVMDTTLLPENIYAGVVDGTVFPEPPLHAIARGQSSNIPLMVGTTRDEGRWWMVENALLALPVATPLATMTAFPYFERSIPDNKTAAEGIFLYYLNYPELAASPNLVSLAMMTDAFLRIPTLRQAEAQVAYQPGNVFVYRFDWNPPCPEYPFLNLGAPHGAELAFVTGYPEGWPEVYGDDGIPTGLQSQMMDAWASFAKTGNPNHANMPAWRPYNTSDRPTMLFNARGNDATSRLKNDPDGSTRAFWDAQPFDGMSPPLLPEDLSGSGFIF</sequence>
<dbReference type="InterPro" id="IPR000997">
    <property type="entry name" value="Cholinesterase"/>
</dbReference>
<dbReference type="SUPFAM" id="SSF53474">
    <property type="entry name" value="alpha/beta-Hydrolases"/>
    <property type="match status" value="1"/>
</dbReference>
<feature type="active site" description="Charge relay system" evidence="3">
    <location>
        <position position="328"/>
    </location>
</feature>
<dbReference type="PANTHER" id="PTHR11559">
    <property type="entry name" value="CARBOXYLESTERASE"/>
    <property type="match status" value="1"/>
</dbReference>
<dbReference type="ESTHER" id="desoh-a8zxi9">
    <property type="family name" value="Carb_B_Bacteria"/>
</dbReference>
<feature type="active site" description="Charge relay system" evidence="3">
    <location>
        <position position="439"/>
    </location>
</feature>
<dbReference type="InterPro" id="IPR019819">
    <property type="entry name" value="Carboxylesterase_B_CS"/>
</dbReference>
<feature type="domain" description="Carboxylesterase type B" evidence="6">
    <location>
        <begin position="29"/>
        <end position="516"/>
    </location>
</feature>
<dbReference type="MEROPS" id="S09.948"/>
<dbReference type="KEGG" id="dol:Dole_1141"/>
<protein>
    <recommendedName>
        <fullName evidence="4">Carboxylic ester hydrolase</fullName>
        <ecNumber evidence="4">3.1.1.-</ecNumber>
    </recommendedName>
</protein>
<dbReference type="HOGENOM" id="CLU_006586_16_0_7"/>
<evidence type="ECO:0000259" key="6">
    <source>
        <dbReference type="Pfam" id="PF00135"/>
    </source>
</evidence>
<dbReference type="PROSITE" id="PS00941">
    <property type="entry name" value="CARBOXYLESTERASE_B_2"/>
    <property type="match status" value="1"/>
</dbReference>
<dbReference type="PRINTS" id="PR00878">
    <property type="entry name" value="CHOLNESTRASE"/>
</dbReference>
<dbReference type="EMBL" id="CP000859">
    <property type="protein sequence ID" value="ABW66947.1"/>
    <property type="molecule type" value="Genomic_DNA"/>
</dbReference>
<evidence type="ECO:0000256" key="5">
    <source>
        <dbReference type="SAM" id="MobiDB-lite"/>
    </source>
</evidence>
<comment type="similarity">
    <text evidence="1 4">Belongs to the type-B carboxylesterase/lipase family.</text>
</comment>
<dbReference type="InterPro" id="IPR019826">
    <property type="entry name" value="Carboxylesterase_B_AS"/>
</dbReference>
<dbReference type="EC" id="3.1.1.-" evidence="4"/>
<accession>A8ZXI9</accession>